<comment type="caution">
    <text evidence="1">The sequence shown here is derived from an EMBL/GenBank/DDBJ whole genome shotgun (WGS) entry which is preliminary data.</text>
</comment>
<dbReference type="Pfam" id="PF11751">
    <property type="entry name" value="PorP_SprF"/>
    <property type="match status" value="1"/>
</dbReference>
<protein>
    <recommendedName>
        <fullName evidence="3">Type IX secretion system membrane protein PorP/SprF</fullName>
    </recommendedName>
</protein>
<evidence type="ECO:0008006" key="3">
    <source>
        <dbReference type="Google" id="ProtNLM"/>
    </source>
</evidence>
<evidence type="ECO:0000313" key="2">
    <source>
        <dbReference type="Proteomes" id="UP001156666"/>
    </source>
</evidence>
<dbReference type="Proteomes" id="UP001156666">
    <property type="component" value="Unassembled WGS sequence"/>
</dbReference>
<name>A0AA37SU57_9BACT</name>
<proteinExistence type="predicted"/>
<sequence length="360" mass="39989">MSHLIKYTLILLGLTILSDLHAQDALFSQMNKSRNLLNPALLALQNNDLDIDLNFREQGASVSGGLPIRTFQVLANFRSHSFKSDQFTYGLSILSDKGGTGHVGSNMAHLNIGYLKKLTDKYSKIGEHYIGIGAAFGGGQKSVNWSRFWFGNQFDTAFNTVDETKDPREDEILANTNGRSGMFADLNAGLTWYANLKEGLSADLGFSIYHLTQPNISLFENGNEPLTLRYNMHGSLHSKVSDLLSISPSAIFIRQGKSLQFLLGSGIGMDNEDDYEFAIDFGFFARMVSNEGGVGMESLFLTLNSDYNNFRFGLAYDITVSSLAKYNNSKGAWEFRLGYTIPHLRNKSSKITNGNKFHTF</sequence>
<evidence type="ECO:0000313" key="1">
    <source>
        <dbReference type="EMBL" id="GLR19689.1"/>
    </source>
</evidence>
<organism evidence="1 2">
    <name type="scientific">Portibacter lacus</name>
    <dbReference type="NCBI Taxonomy" id="1099794"/>
    <lineage>
        <taxon>Bacteria</taxon>
        <taxon>Pseudomonadati</taxon>
        <taxon>Bacteroidota</taxon>
        <taxon>Saprospiria</taxon>
        <taxon>Saprospirales</taxon>
        <taxon>Haliscomenobacteraceae</taxon>
        <taxon>Portibacter</taxon>
    </lineage>
</organism>
<reference evidence="1" key="2">
    <citation type="submission" date="2023-01" db="EMBL/GenBank/DDBJ databases">
        <title>Draft genome sequence of Portibacter lacus strain NBRC 108769.</title>
        <authorList>
            <person name="Sun Q."/>
            <person name="Mori K."/>
        </authorList>
    </citation>
    <scope>NUCLEOTIDE SEQUENCE</scope>
    <source>
        <strain evidence="1">NBRC 108769</strain>
    </source>
</reference>
<reference evidence="1" key="1">
    <citation type="journal article" date="2014" name="Int. J. Syst. Evol. Microbiol.">
        <title>Complete genome sequence of Corynebacterium casei LMG S-19264T (=DSM 44701T), isolated from a smear-ripened cheese.</title>
        <authorList>
            <consortium name="US DOE Joint Genome Institute (JGI-PGF)"/>
            <person name="Walter F."/>
            <person name="Albersmeier A."/>
            <person name="Kalinowski J."/>
            <person name="Ruckert C."/>
        </authorList>
    </citation>
    <scope>NUCLEOTIDE SEQUENCE</scope>
    <source>
        <strain evidence="1">NBRC 108769</strain>
    </source>
</reference>
<dbReference type="InterPro" id="IPR019861">
    <property type="entry name" value="PorP/SprF_Bacteroidetes"/>
</dbReference>
<keyword evidence="2" id="KW-1185">Reference proteome</keyword>
<accession>A0AA37SU57</accession>
<gene>
    <name evidence="1" type="ORF">GCM10007940_43050</name>
</gene>
<dbReference type="RefSeq" id="WP_235295091.1">
    <property type="nucleotide sequence ID" value="NZ_BSOH01000031.1"/>
</dbReference>
<dbReference type="AlphaFoldDB" id="A0AA37SU57"/>
<dbReference type="NCBIfam" id="TIGR03519">
    <property type="entry name" value="T9SS_PorP_fam"/>
    <property type="match status" value="1"/>
</dbReference>
<dbReference type="EMBL" id="BSOH01000031">
    <property type="protein sequence ID" value="GLR19689.1"/>
    <property type="molecule type" value="Genomic_DNA"/>
</dbReference>